<evidence type="ECO:0000313" key="2">
    <source>
        <dbReference type="EMBL" id="EPQ14428.1"/>
    </source>
</evidence>
<reference evidence="2 3" key="1">
    <citation type="journal article" date="2013" name="Nat. Commun.">
        <title>Genome analysis reveals insights into physiology and longevity of the Brandt's bat Myotis brandtii.</title>
        <authorList>
            <person name="Seim I."/>
            <person name="Fang X."/>
            <person name="Xiong Z."/>
            <person name="Lobanov A.V."/>
            <person name="Huang Z."/>
            <person name="Ma S."/>
            <person name="Feng Y."/>
            <person name="Turanov A.A."/>
            <person name="Zhu Y."/>
            <person name="Lenz T.L."/>
            <person name="Gerashchenko M.V."/>
            <person name="Fan D."/>
            <person name="Hee Yim S."/>
            <person name="Yao X."/>
            <person name="Jordan D."/>
            <person name="Xiong Y."/>
            <person name="Ma Y."/>
            <person name="Lyapunov A.N."/>
            <person name="Chen G."/>
            <person name="Kulakova O.I."/>
            <person name="Sun Y."/>
            <person name="Lee S.G."/>
            <person name="Bronson R.T."/>
            <person name="Moskalev A.A."/>
            <person name="Sunyaev S.R."/>
            <person name="Zhang G."/>
            <person name="Krogh A."/>
            <person name="Wang J."/>
            <person name="Gladyshev V.N."/>
        </authorList>
    </citation>
    <scope>NUCLEOTIDE SEQUENCE [LARGE SCALE GENOMIC DNA]</scope>
</reference>
<sequence>MCPSGLILKKDEKSETKKQQKSNSEEKSQLIKNN</sequence>
<dbReference type="AlphaFoldDB" id="S7PU77"/>
<gene>
    <name evidence="2" type="ORF">D623_10028724</name>
</gene>
<accession>S7PU77</accession>
<evidence type="ECO:0000313" key="3">
    <source>
        <dbReference type="Proteomes" id="UP000052978"/>
    </source>
</evidence>
<organism evidence="2 3">
    <name type="scientific">Myotis brandtii</name>
    <name type="common">Brandt's bat</name>
    <dbReference type="NCBI Taxonomy" id="109478"/>
    <lineage>
        <taxon>Eukaryota</taxon>
        <taxon>Metazoa</taxon>
        <taxon>Chordata</taxon>
        <taxon>Craniata</taxon>
        <taxon>Vertebrata</taxon>
        <taxon>Euteleostomi</taxon>
        <taxon>Mammalia</taxon>
        <taxon>Eutheria</taxon>
        <taxon>Laurasiatheria</taxon>
        <taxon>Chiroptera</taxon>
        <taxon>Yangochiroptera</taxon>
        <taxon>Vespertilionidae</taxon>
        <taxon>Myotis</taxon>
    </lineage>
</organism>
<dbReference type="EMBL" id="KE163933">
    <property type="protein sequence ID" value="EPQ14428.1"/>
    <property type="molecule type" value="Genomic_DNA"/>
</dbReference>
<keyword evidence="3" id="KW-1185">Reference proteome</keyword>
<feature type="compositionally biased region" description="Basic and acidic residues" evidence="1">
    <location>
        <begin position="8"/>
        <end position="34"/>
    </location>
</feature>
<dbReference type="Proteomes" id="UP000052978">
    <property type="component" value="Unassembled WGS sequence"/>
</dbReference>
<feature type="region of interest" description="Disordered" evidence="1">
    <location>
        <begin position="1"/>
        <end position="34"/>
    </location>
</feature>
<protein>
    <submittedName>
        <fullName evidence="2">Uncharacterized protein</fullName>
    </submittedName>
</protein>
<proteinExistence type="predicted"/>
<name>S7PU77_MYOBR</name>
<evidence type="ECO:0000256" key="1">
    <source>
        <dbReference type="SAM" id="MobiDB-lite"/>
    </source>
</evidence>